<sequence length="165" mass="18099">MHYPRAFLTLDIHPPSSSVTLSHTIPLLSSDQPSNKNETQPNHQTKPKNYFNMHGSQCPKCSAASDGGKSCASCGAVFVPKLVRSSYLPHAVMRGSMGDGMGVLYDDMWSAVPLIFRLEMDDGVMGMDGRIGAWKAECGLGCDGWMRYQVRRRGRDGFTTAALLR</sequence>
<feature type="compositionally biased region" description="Polar residues" evidence="1">
    <location>
        <begin position="26"/>
        <end position="44"/>
    </location>
</feature>
<dbReference type="EMBL" id="JAZHXI010000023">
    <property type="protein sequence ID" value="KAL2060223.1"/>
    <property type="molecule type" value="Genomic_DNA"/>
</dbReference>
<reference evidence="2 3" key="1">
    <citation type="journal article" date="2024" name="Commun. Biol.">
        <title>Comparative genomic analysis of thermophilic fungi reveals convergent evolutionary adaptations and gene losses.</title>
        <authorList>
            <person name="Steindorff A.S."/>
            <person name="Aguilar-Pontes M.V."/>
            <person name="Robinson A.J."/>
            <person name="Andreopoulos B."/>
            <person name="LaButti K."/>
            <person name="Kuo A."/>
            <person name="Mondo S."/>
            <person name="Riley R."/>
            <person name="Otillar R."/>
            <person name="Haridas S."/>
            <person name="Lipzen A."/>
            <person name="Grimwood J."/>
            <person name="Schmutz J."/>
            <person name="Clum A."/>
            <person name="Reid I.D."/>
            <person name="Moisan M.C."/>
            <person name="Butler G."/>
            <person name="Nguyen T.T.M."/>
            <person name="Dewar K."/>
            <person name="Conant G."/>
            <person name="Drula E."/>
            <person name="Henrissat B."/>
            <person name="Hansel C."/>
            <person name="Singer S."/>
            <person name="Hutchinson M.I."/>
            <person name="de Vries R.P."/>
            <person name="Natvig D.O."/>
            <person name="Powell A.J."/>
            <person name="Tsang A."/>
            <person name="Grigoriev I.V."/>
        </authorList>
    </citation>
    <scope>NUCLEOTIDE SEQUENCE [LARGE SCALE GENOMIC DNA]</scope>
    <source>
        <strain evidence="2 3">CBS 494.80</strain>
    </source>
</reference>
<dbReference type="Proteomes" id="UP001595075">
    <property type="component" value="Unassembled WGS sequence"/>
</dbReference>
<feature type="region of interest" description="Disordered" evidence="1">
    <location>
        <begin position="26"/>
        <end position="47"/>
    </location>
</feature>
<evidence type="ECO:0000313" key="2">
    <source>
        <dbReference type="EMBL" id="KAL2060223.1"/>
    </source>
</evidence>
<evidence type="ECO:0000313" key="3">
    <source>
        <dbReference type="Proteomes" id="UP001595075"/>
    </source>
</evidence>
<keyword evidence="3" id="KW-1185">Reference proteome</keyword>
<organism evidence="2 3">
    <name type="scientific">Oculimacula yallundae</name>
    <dbReference type="NCBI Taxonomy" id="86028"/>
    <lineage>
        <taxon>Eukaryota</taxon>
        <taxon>Fungi</taxon>
        <taxon>Dikarya</taxon>
        <taxon>Ascomycota</taxon>
        <taxon>Pezizomycotina</taxon>
        <taxon>Leotiomycetes</taxon>
        <taxon>Helotiales</taxon>
        <taxon>Ploettnerulaceae</taxon>
        <taxon>Oculimacula</taxon>
    </lineage>
</organism>
<gene>
    <name evidence="2" type="ORF">VTL71DRAFT_9618</name>
</gene>
<comment type="caution">
    <text evidence="2">The sequence shown here is derived from an EMBL/GenBank/DDBJ whole genome shotgun (WGS) entry which is preliminary data.</text>
</comment>
<accession>A0ABR4BRA9</accession>
<protein>
    <submittedName>
        <fullName evidence="2">Uncharacterized protein</fullName>
    </submittedName>
</protein>
<evidence type="ECO:0000256" key="1">
    <source>
        <dbReference type="SAM" id="MobiDB-lite"/>
    </source>
</evidence>
<name>A0ABR4BRA9_9HELO</name>
<proteinExistence type="predicted"/>